<proteinExistence type="predicted"/>
<dbReference type="PANTHER" id="PTHR46254">
    <property type="entry name" value="PROTEIN GVQW1-RELATED"/>
    <property type="match status" value="1"/>
</dbReference>
<evidence type="ECO:0000313" key="2">
    <source>
        <dbReference type="Proteomes" id="UP000008225"/>
    </source>
</evidence>
<reference evidence="1" key="3">
    <citation type="submission" date="2025-09" db="UniProtKB">
        <authorList>
            <consortium name="Ensembl"/>
        </authorList>
    </citation>
    <scope>IDENTIFICATION</scope>
</reference>
<dbReference type="PANTHER" id="PTHR46254:SF3">
    <property type="entry name" value="SECRETED PROTEIN"/>
    <property type="match status" value="1"/>
</dbReference>
<reference evidence="1 2" key="1">
    <citation type="submission" date="2009-03" db="EMBL/GenBank/DDBJ databases">
        <authorList>
            <person name="Warren W."/>
            <person name="Ye L."/>
            <person name="Minx P."/>
            <person name="Worley K."/>
            <person name="Gibbs R."/>
            <person name="Wilson R.K."/>
        </authorList>
    </citation>
    <scope>NUCLEOTIDE SEQUENCE [LARGE SCALE GENOMIC DNA]</scope>
</reference>
<sequence>MESREALQLDTQRVFLDRNMAKTNLHEANEYRTLRAELPQISVCLFACLFFWRWCFTLVAQAGVQWHNLGSPQPPPPRFKLFTCLSLPSSWHYRCAPACLDNFVLLYHPIITSGHEQN</sequence>
<reference evidence="1" key="2">
    <citation type="submission" date="2025-08" db="UniProtKB">
        <authorList>
            <consortium name="Ensembl"/>
        </authorList>
    </citation>
    <scope>IDENTIFICATION</scope>
</reference>
<evidence type="ECO:0000313" key="1">
    <source>
        <dbReference type="Ensembl" id="ENSCJAP00000090695.1"/>
    </source>
</evidence>
<organism evidence="1 2">
    <name type="scientific">Callithrix jacchus</name>
    <name type="common">White-tufted-ear marmoset</name>
    <name type="synonym">Simia Jacchus</name>
    <dbReference type="NCBI Taxonomy" id="9483"/>
    <lineage>
        <taxon>Eukaryota</taxon>
        <taxon>Metazoa</taxon>
        <taxon>Chordata</taxon>
        <taxon>Craniata</taxon>
        <taxon>Vertebrata</taxon>
        <taxon>Euteleostomi</taxon>
        <taxon>Mammalia</taxon>
        <taxon>Eutheria</taxon>
        <taxon>Euarchontoglires</taxon>
        <taxon>Primates</taxon>
        <taxon>Haplorrhini</taxon>
        <taxon>Platyrrhini</taxon>
        <taxon>Cebidae</taxon>
        <taxon>Callitrichinae</taxon>
        <taxon>Callithrix</taxon>
        <taxon>Callithrix</taxon>
    </lineage>
</organism>
<name>A0A8I3WIN1_CALJA</name>
<dbReference type="Ensembl" id="ENSCJAT00000135588.1">
    <property type="protein sequence ID" value="ENSCJAP00000090695.1"/>
    <property type="gene ID" value="ENSCJAG00000079705.1"/>
</dbReference>
<dbReference type="GeneTree" id="ENSGT00940000164709"/>
<accession>A0A8I3WIN1</accession>
<dbReference type="Proteomes" id="UP000008225">
    <property type="component" value="Chromosome 12"/>
</dbReference>
<protein>
    <submittedName>
        <fullName evidence="1">Uncharacterized protein</fullName>
    </submittedName>
</protein>
<keyword evidence="2" id="KW-1185">Reference proteome</keyword>
<dbReference type="AlphaFoldDB" id="A0A8I3WIN1"/>